<proteinExistence type="predicted"/>
<organism evidence="2 3">
    <name type="scientific">Colletotrichum spaethianum</name>
    <dbReference type="NCBI Taxonomy" id="700344"/>
    <lineage>
        <taxon>Eukaryota</taxon>
        <taxon>Fungi</taxon>
        <taxon>Dikarya</taxon>
        <taxon>Ascomycota</taxon>
        <taxon>Pezizomycotina</taxon>
        <taxon>Sordariomycetes</taxon>
        <taxon>Hypocreomycetidae</taxon>
        <taxon>Glomerellales</taxon>
        <taxon>Glomerellaceae</taxon>
        <taxon>Colletotrichum</taxon>
        <taxon>Colletotrichum spaethianum species complex</taxon>
    </lineage>
</organism>
<protein>
    <submittedName>
        <fullName evidence="2">Uncharacterized protein</fullName>
    </submittedName>
</protein>
<feature type="compositionally biased region" description="Low complexity" evidence="1">
    <location>
        <begin position="131"/>
        <end position="152"/>
    </location>
</feature>
<dbReference type="GeneID" id="73327696"/>
<name>A0AA37LHN9_9PEZI</name>
<keyword evidence="3" id="KW-1185">Reference proteome</keyword>
<feature type="compositionally biased region" description="Pro residues" evidence="1">
    <location>
        <begin position="255"/>
        <end position="270"/>
    </location>
</feature>
<gene>
    <name evidence="2" type="ORF">ColSpa_06894</name>
</gene>
<dbReference type="EMBL" id="BQXU01000017">
    <property type="protein sequence ID" value="GKT46713.1"/>
    <property type="molecule type" value="Genomic_DNA"/>
</dbReference>
<comment type="caution">
    <text evidence="2">The sequence shown here is derived from an EMBL/GenBank/DDBJ whole genome shotgun (WGS) entry which is preliminary data.</text>
</comment>
<feature type="region of interest" description="Disordered" evidence="1">
    <location>
        <begin position="117"/>
        <end position="284"/>
    </location>
</feature>
<evidence type="ECO:0000256" key="1">
    <source>
        <dbReference type="SAM" id="MobiDB-lite"/>
    </source>
</evidence>
<feature type="compositionally biased region" description="Basic residues" evidence="1">
    <location>
        <begin position="161"/>
        <end position="181"/>
    </location>
</feature>
<dbReference type="Proteomes" id="UP001055115">
    <property type="component" value="Unassembled WGS sequence"/>
</dbReference>
<feature type="compositionally biased region" description="Pro residues" evidence="1">
    <location>
        <begin position="224"/>
        <end position="241"/>
    </location>
</feature>
<reference evidence="2 3" key="1">
    <citation type="submission" date="2022-03" db="EMBL/GenBank/DDBJ databases">
        <title>Genome data of Colletotrichum spp.</title>
        <authorList>
            <person name="Utami Y.D."/>
            <person name="Hiruma K."/>
        </authorList>
    </citation>
    <scope>NUCLEOTIDE SEQUENCE [LARGE SCALE GENOMIC DNA]</scope>
    <source>
        <strain evidence="2 3">MAFF 239500</strain>
    </source>
</reference>
<sequence length="408" mass="44678">MAPNPLCLVWREQIIGEIPLPTPAAAWRSNSTTAYTENLDNLRLISGRSATVDIYTSRHPNKSYTIYAVKVHRGKRQEILSATGRDLEDAFENLHTKSSQEVYQFIDANGFSFPRGVKTVSGHRDGEESESSGSEASTVDASDVLSLSAVSSDSEDDNVRRGKKTKSSSRRKSKRTSKKNSKNHDSSSSSEEEEEEVESDSEPEVSPRRRHAAVAPVTRQSYIPAPPVAVSQPPPPPPGWRGPPTRVHPRAPAAGSPPPPPLPSFPPGMRPPHHQGLSAPAVPGVSSAPFKPVRLIIKWRGHGEKKVIEHCTPSQRALQRTALAHVRSHWQTFENVLPQEMTPGRLWGLGAKVRRVALGKDMYAISAAGGDDLAMYFKAEDIPKFEIEVDHDGSIMPPPPPPQPHSQH</sequence>
<feature type="compositionally biased region" description="Acidic residues" evidence="1">
    <location>
        <begin position="190"/>
        <end position="203"/>
    </location>
</feature>
<dbReference type="AlphaFoldDB" id="A0AA37LHN9"/>
<evidence type="ECO:0000313" key="3">
    <source>
        <dbReference type="Proteomes" id="UP001055115"/>
    </source>
</evidence>
<evidence type="ECO:0000313" key="2">
    <source>
        <dbReference type="EMBL" id="GKT46713.1"/>
    </source>
</evidence>
<dbReference type="RefSeq" id="XP_049129063.1">
    <property type="nucleotide sequence ID" value="XM_049273106.1"/>
</dbReference>
<accession>A0AA37LHN9</accession>